<evidence type="ECO:0000313" key="1">
    <source>
        <dbReference type="EMBL" id="UOQ52077.1"/>
    </source>
</evidence>
<name>A0ABY4F7J6_9BACT</name>
<dbReference type="Proteomes" id="UP000831785">
    <property type="component" value="Chromosome"/>
</dbReference>
<dbReference type="Pfam" id="PF19265">
    <property type="entry name" value="DUF5908"/>
    <property type="match status" value="1"/>
</dbReference>
<organism evidence="1 2">
    <name type="scientific">Hymenobacter cellulosivorans</name>
    <dbReference type="NCBI Taxonomy" id="2932249"/>
    <lineage>
        <taxon>Bacteria</taxon>
        <taxon>Pseudomonadati</taxon>
        <taxon>Bacteroidota</taxon>
        <taxon>Cytophagia</taxon>
        <taxon>Cytophagales</taxon>
        <taxon>Hymenobacteraceae</taxon>
        <taxon>Hymenobacter</taxon>
    </lineage>
</organism>
<dbReference type="InterPro" id="IPR045459">
    <property type="entry name" value="DUF5908"/>
</dbReference>
<proteinExistence type="predicted"/>
<dbReference type="RefSeq" id="WP_244715724.1">
    <property type="nucleotide sequence ID" value="NZ_CP095049.1"/>
</dbReference>
<evidence type="ECO:0000313" key="2">
    <source>
        <dbReference type="Proteomes" id="UP000831785"/>
    </source>
</evidence>
<dbReference type="EMBL" id="CP095049">
    <property type="protein sequence ID" value="UOQ52077.1"/>
    <property type="molecule type" value="Genomic_DNA"/>
</dbReference>
<protein>
    <submittedName>
        <fullName evidence="1">DUF5908 family protein</fullName>
    </submittedName>
</protein>
<gene>
    <name evidence="1" type="ORF">MUN80_20230</name>
</gene>
<keyword evidence="2" id="KW-1185">Reference proteome</keyword>
<sequence>MPIEIRELVIKVTVHDDARPLPEPAAAGIVGEDALRRLRKELTDSCVQQVLSELSKRRQR</sequence>
<accession>A0ABY4F7J6</accession>
<reference evidence="1 2" key="1">
    <citation type="submission" date="2022-04" db="EMBL/GenBank/DDBJ databases">
        <title>Hymenobacter sp. isolated from the air.</title>
        <authorList>
            <person name="Won M."/>
            <person name="Lee C.-M."/>
            <person name="Woen H.-Y."/>
            <person name="Kwon S.-W."/>
        </authorList>
    </citation>
    <scope>NUCLEOTIDE SEQUENCE [LARGE SCALE GENOMIC DNA]</scope>
    <source>
        <strain evidence="2">5116 S-27</strain>
    </source>
</reference>